<proteinExistence type="predicted"/>
<reference evidence="1" key="1">
    <citation type="submission" date="2014-11" db="EMBL/GenBank/DDBJ databases">
        <authorList>
            <person name="Amaro Gonzalez C."/>
        </authorList>
    </citation>
    <scope>NUCLEOTIDE SEQUENCE</scope>
</reference>
<dbReference type="EMBL" id="GBXM01105403">
    <property type="protein sequence ID" value="JAH03174.1"/>
    <property type="molecule type" value="Transcribed_RNA"/>
</dbReference>
<accession>A0A0E9PF47</accession>
<reference evidence="1" key="2">
    <citation type="journal article" date="2015" name="Fish Shellfish Immunol.">
        <title>Early steps in the European eel (Anguilla anguilla)-Vibrio vulnificus interaction in the gills: Role of the RtxA13 toxin.</title>
        <authorList>
            <person name="Callol A."/>
            <person name="Pajuelo D."/>
            <person name="Ebbesson L."/>
            <person name="Teles M."/>
            <person name="MacKenzie S."/>
            <person name="Amaro C."/>
        </authorList>
    </citation>
    <scope>NUCLEOTIDE SEQUENCE</scope>
</reference>
<name>A0A0E9PF47_ANGAN</name>
<protein>
    <submittedName>
        <fullName evidence="1">Uncharacterized protein</fullName>
    </submittedName>
</protein>
<organism evidence="1">
    <name type="scientific">Anguilla anguilla</name>
    <name type="common">European freshwater eel</name>
    <name type="synonym">Muraena anguilla</name>
    <dbReference type="NCBI Taxonomy" id="7936"/>
    <lineage>
        <taxon>Eukaryota</taxon>
        <taxon>Metazoa</taxon>
        <taxon>Chordata</taxon>
        <taxon>Craniata</taxon>
        <taxon>Vertebrata</taxon>
        <taxon>Euteleostomi</taxon>
        <taxon>Actinopterygii</taxon>
        <taxon>Neopterygii</taxon>
        <taxon>Teleostei</taxon>
        <taxon>Anguilliformes</taxon>
        <taxon>Anguillidae</taxon>
        <taxon>Anguilla</taxon>
    </lineage>
</organism>
<evidence type="ECO:0000313" key="1">
    <source>
        <dbReference type="EMBL" id="JAH03174.1"/>
    </source>
</evidence>
<sequence length="10" mass="1136">MPRDKKTGCT</sequence>